<dbReference type="InterPro" id="IPR001932">
    <property type="entry name" value="PPM-type_phosphatase-like_dom"/>
</dbReference>
<evidence type="ECO:0000313" key="2">
    <source>
        <dbReference type="EMBL" id="KAF7761229.1"/>
    </source>
</evidence>
<dbReference type="PANTHER" id="PTHR13832:SF827">
    <property type="entry name" value="PROTEIN PHOSPHATASE 1L"/>
    <property type="match status" value="1"/>
</dbReference>
<dbReference type="CDD" id="cd00143">
    <property type="entry name" value="PP2Cc"/>
    <property type="match status" value="1"/>
</dbReference>
<dbReference type="InterPro" id="IPR036457">
    <property type="entry name" value="PPM-type-like_dom_sf"/>
</dbReference>
<protein>
    <recommendedName>
        <fullName evidence="1">PPM-type phosphatase domain-containing protein</fullName>
    </recommendedName>
</protein>
<dbReference type="Gene3D" id="3.60.40.10">
    <property type="entry name" value="PPM-type phosphatase domain"/>
    <property type="match status" value="1"/>
</dbReference>
<dbReference type="GO" id="GO:0004722">
    <property type="term" value="F:protein serine/threonine phosphatase activity"/>
    <property type="evidence" value="ECO:0007669"/>
    <property type="project" value="InterPro"/>
</dbReference>
<comment type="caution">
    <text evidence="2">The sequence shown here is derived from an EMBL/GenBank/DDBJ whole genome shotgun (WGS) entry which is preliminary data.</text>
</comment>
<proteinExistence type="predicted"/>
<dbReference type="EMBL" id="JABXXO010000014">
    <property type="protein sequence ID" value="KAF7761229.1"/>
    <property type="molecule type" value="Genomic_DNA"/>
</dbReference>
<dbReference type="InterPro" id="IPR015655">
    <property type="entry name" value="PP2C"/>
</dbReference>
<dbReference type="PROSITE" id="PS51746">
    <property type="entry name" value="PPM_2"/>
    <property type="match status" value="1"/>
</dbReference>
<feature type="domain" description="PPM-type phosphatase" evidence="1">
    <location>
        <begin position="18"/>
        <end position="363"/>
    </location>
</feature>
<sequence>MATEHIHSLQRAEVDAGYCSIETVSVPSDSHECNEDRVTWLFTWYGVILAVFDGHYGPVTSEYAKNHLLNLVHERVSHDITRNDLYNVESTLRTAIIDFDAALIGNILQRLDDFSSTESRPFPNWTMDDDTPEFLGMKENGENDPYAVNRRAAEGTTVLLSLLVKQDSGYEAWTASLGDSDGFTIDRNHTATIVSEQHGAQNPKEVDRLVKEHPGDPDTILYSRVKGQLAITRALGDAILKVDKLYARVLSRMWGTPVHWTTVDGWTNHSPPYILSNPDIKRHQVRETDLLVFASDGLRAAFGTSSIELGNVISRIAGESSNPGLARGNATMGKGRCRAQLHRTDSGLVNSPVSFLVHGNLLI</sequence>
<dbReference type="SUPFAM" id="SSF81606">
    <property type="entry name" value="PP2C-like"/>
    <property type="match status" value="1"/>
</dbReference>
<dbReference type="PANTHER" id="PTHR13832">
    <property type="entry name" value="PROTEIN PHOSPHATASE 2C"/>
    <property type="match status" value="1"/>
</dbReference>
<reference evidence="2 3" key="1">
    <citation type="journal article" name="Sci. Rep.">
        <title>Telomere-to-telomere assembled and centromere annotated genomes of the two main subspecies of the button mushroom Agaricus bisporus reveal especially polymorphic chromosome ends.</title>
        <authorList>
            <person name="Sonnenberg A.S.M."/>
            <person name="Sedaghat-Telgerd N."/>
            <person name="Lavrijssen B."/>
            <person name="Ohm R.A."/>
            <person name="Hendrickx P.M."/>
            <person name="Scholtmeijer K."/>
            <person name="Baars J.J.P."/>
            <person name="van Peer A."/>
        </authorList>
    </citation>
    <scope>NUCLEOTIDE SEQUENCE [LARGE SCALE GENOMIC DNA]</scope>
    <source>
        <strain evidence="2 3">H119_p4</strain>
    </source>
</reference>
<evidence type="ECO:0000313" key="3">
    <source>
        <dbReference type="Proteomes" id="UP000629468"/>
    </source>
</evidence>
<gene>
    <name evidence="2" type="ORF">Agabi119p4_10638</name>
</gene>
<dbReference type="AlphaFoldDB" id="A0A8H7EWK9"/>
<name>A0A8H7EWK9_AGABI</name>
<dbReference type="Proteomes" id="UP000629468">
    <property type="component" value="Unassembled WGS sequence"/>
</dbReference>
<accession>A0A8H7EWK9</accession>
<dbReference type="Pfam" id="PF00481">
    <property type="entry name" value="PP2C"/>
    <property type="match status" value="1"/>
</dbReference>
<organism evidence="2 3">
    <name type="scientific">Agaricus bisporus var. burnettii</name>
    <dbReference type="NCBI Taxonomy" id="192524"/>
    <lineage>
        <taxon>Eukaryota</taxon>
        <taxon>Fungi</taxon>
        <taxon>Dikarya</taxon>
        <taxon>Basidiomycota</taxon>
        <taxon>Agaricomycotina</taxon>
        <taxon>Agaricomycetes</taxon>
        <taxon>Agaricomycetidae</taxon>
        <taxon>Agaricales</taxon>
        <taxon>Agaricineae</taxon>
        <taxon>Agaricaceae</taxon>
        <taxon>Agaricus</taxon>
    </lineage>
</organism>
<evidence type="ECO:0000259" key="1">
    <source>
        <dbReference type="PROSITE" id="PS51746"/>
    </source>
</evidence>
<dbReference type="SMART" id="SM00332">
    <property type="entry name" value="PP2Cc"/>
    <property type="match status" value="1"/>
</dbReference>